<keyword evidence="1" id="KW-0472">Membrane</keyword>
<gene>
    <name evidence="2" type="ORF">BZL30_4489</name>
</gene>
<proteinExistence type="predicted"/>
<evidence type="ECO:0000313" key="2">
    <source>
        <dbReference type="EMBL" id="OOK74049.1"/>
    </source>
</evidence>
<evidence type="ECO:0000256" key="1">
    <source>
        <dbReference type="SAM" id="Phobius"/>
    </source>
</evidence>
<reference evidence="2 3" key="1">
    <citation type="submission" date="2017-02" db="EMBL/GenBank/DDBJ databases">
        <title>Complete genome sequences of Mycobacterium kansasii strains isolated from rhesus macaques.</title>
        <authorList>
            <person name="Panda A."/>
            <person name="Nagaraj S."/>
            <person name="Zhao X."/>
            <person name="Tettelin H."/>
            <person name="Detolla L.J."/>
        </authorList>
    </citation>
    <scope>NUCLEOTIDE SEQUENCE [LARGE SCALE GENOMIC DNA]</scope>
    <source>
        <strain evidence="2 3">11-3813</strain>
    </source>
</reference>
<keyword evidence="1" id="KW-1133">Transmembrane helix</keyword>
<feature type="transmembrane region" description="Helical" evidence="1">
    <location>
        <begin position="77"/>
        <end position="99"/>
    </location>
</feature>
<accession>A0A1V3X4C0</accession>
<keyword evidence="1" id="KW-0812">Transmembrane</keyword>
<sequence length="228" mass="23830">MMVGDQMRRWPLTAYPNQDVTAVAYCSSYHRHQTCTGVRKRDSANNLTEVTTNQPPAPQWTPRHPVQLAPRSRSWPLAALAGIGIVAIVLSAAALIVALTRPTSSSPTAAPATTASPPYTPAETAAAHQKLCDVYKLAAREVQIHTSGDNQPLAVAATVNGAVMLEQAIRAAPALAPADRAAALALAESYTNANAVGSFTSRDDPAGQALIDDVIAKDARMKALCGAG</sequence>
<comment type="caution">
    <text evidence="2">The sequence shown here is derived from an EMBL/GenBank/DDBJ whole genome shotgun (WGS) entry which is preliminary data.</text>
</comment>
<dbReference type="EMBL" id="MVBM01000004">
    <property type="protein sequence ID" value="OOK74049.1"/>
    <property type="molecule type" value="Genomic_DNA"/>
</dbReference>
<dbReference type="AlphaFoldDB" id="A0A1V3X4C0"/>
<dbReference type="Proteomes" id="UP000189229">
    <property type="component" value="Unassembled WGS sequence"/>
</dbReference>
<evidence type="ECO:0000313" key="3">
    <source>
        <dbReference type="Proteomes" id="UP000189229"/>
    </source>
</evidence>
<name>A0A1V3X4C0_MYCKA</name>
<protein>
    <submittedName>
        <fullName evidence="2">Uncharacterized protein</fullName>
    </submittedName>
</protein>
<organism evidence="2 3">
    <name type="scientific">Mycobacterium kansasii</name>
    <dbReference type="NCBI Taxonomy" id="1768"/>
    <lineage>
        <taxon>Bacteria</taxon>
        <taxon>Bacillati</taxon>
        <taxon>Actinomycetota</taxon>
        <taxon>Actinomycetes</taxon>
        <taxon>Mycobacteriales</taxon>
        <taxon>Mycobacteriaceae</taxon>
        <taxon>Mycobacterium</taxon>
    </lineage>
</organism>